<sequence length="78" mass="9380">MRKQLKCDTTAQYKAYLWIKRNFELSAITVSLYDQESLMITDYKKEYAIINYKNNKITITYQDGTKQTEKYKSYEPCL</sequence>
<organism evidence="1 2">
    <name type="scientific">Thomasclavelia spiroformis</name>
    <dbReference type="NCBI Taxonomy" id="29348"/>
    <lineage>
        <taxon>Bacteria</taxon>
        <taxon>Bacillati</taxon>
        <taxon>Bacillota</taxon>
        <taxon>Erysipelotrichia</taxon>
        <taxon>Erysipelotrichales</taxon>
        <taxon>Coprobacillaceae</taxon>
        <taxon>Thomasclavelia</taxon>
    </lineage>
</organism>
<accession>A0A921G8C2</accession>
<proteinExistence type="predicted"/>
<evidence type="ECO:0000313" key="2">
    <source>
        <dbReference type="Proteomes" id="UP000749320"/>
    </source>
</evidence>
<dbReference type="EMBL" id="DYWV01000045">
    <property type="protein sequence ID" value="HJF39541.1"/>
    <property type="molecule type" value="Genomic_DNA"/>
</dbReference>
<dbReference type="Proteomes" id="UP000749320">
    <property type="component" value="Unassembled WGS sequence"/>
</dbReference>
<evidence type="ECO:0000313" key="1">
    <source>
        <dbReference type="EMBL" id="HJF39541.1"/>
    </source>
</evidence>
<reference evidence="1" key="1">
    <citation type="journal article" date="2021" name="PeerJ">
        <title>Extensive microbial diversity within the chicken gut microbiome revealed by metagenomics and culture.</title>
        <authorList>
            <person name="Gilroy R."/>
            <person name="Ravi A."/>
            <person name="Getino M."/>
            <person name="Pursley I."/>
            <person name="Horton D.L."/>
            <person name="Alikhan N.F."/>
            <person name="Baker D."/>
            <person name="Gharbi K."/>
            <person name="Hall N."/>
            <person name="Watson M."/>
            <person name="Adriaenssens E.M."/>
            <person name="Foster-Nyarko E."/>
            <person name="Jarju S."/>
            <person name="Secka A."/>
            <person name="Antonio M."/>
            <person name="Oren A."/>
            <person name="Chaudhuri R.R."/>
            <person name="La Ragione R."/>
            <person name="Hildebrand F."/>
            <person name="Pallen M.J."/>
        </authorList>
    </citation>
    <scope>NUCLEOTIDE SEQUENCE</scope>
    <source>
        <strain evidence="1">CHK193-16274</strain>
    </source>
</reference>
<dbReference type="AlphaFoldDB" id="A0A921G8C2"/>
<reference evidence="1" key="2">
    <citation type="submission" date="2021-09" db="EMBL/GenBank/DDBJ databases">
        <authorList>
            <person name="Gilroy R."/>
        </authorList>
    </citation>
    <scope>NUCLEOTIDE SEQUENCE</scope>
    <source>
        <strain evidence="1">CHK193-16274</strain>
    </source>
</reference>
<protein>
    <submittedName>
        <fullName evidence="1">Uncharacterized protein</fullName>
    </submittedName>
</protein>
<comment type="caution">
    <text evidence="1">The sequence shown here is derived from an EMBL/GenBank/DDBJ whole genome shotgun (WGS) entry which is preliminary data.</text>
</comment>
<name>A0A921G8C2_9FIRM</name>
<gene>
    <name evidence="1" type="ORF">K8V91_01340</name>
</gene>